<organism evidence="10 11">
    <name type="scientific">Dysosmobacter welbionis</name>
    <dbReference type="NCBI Taxonomy" id="2093857"/>
    <lineage>
        <taxon>Bacteria</taxon>
        <taxon>Bacillati</taxon>
        <taxon>Bacillota</taxon>
        <taxon>Clostridia</taxon>
        <taxon>Eubacteriales</taxon>
        <taxon>Oscillospiraceae</taxon>
        <taxon>Dysosmobacter</taxon>
    </lineage>
</organism>
<evidence type="ECO:0000256" key="8">
    <source>
        <dbReference type="SAM" id="Phobius"/>
    </source>
</evidence>
<feature type="transmembrane region" description="Helical" evidence="8">
    <location>
        <begin position="48"/>
        <end position="68"/>
    </location>
</feature>
<evidence type="ECO:0000256" key="7">
    <source>
        <dbReference type="ARBA" id="ARBA00023136"/>
    </source>
</evidence>
<keyword evidence="7 8" id="KW-0472">Membrane</keyword>
<gene>
    <name evidence="10" type="ORF">EIO64_02905</name>
</gene>
<dbReference type="GO" id="GO:0005886">
    <property type="term" value="C:plasma membrane"/>
    <property type="evidence" value="ECO:0007669"/>
    <property type="project" value="UniProtKB-SubCell"/>
</dbReference>
<dbReference type="InterPro" id="IPR003352">
    <property type="entry name" value="PTS_EIIC"/>
</dbReference>
<evidence type="ECO:0000256" key="3">
    <source>
        <dbReference type="ARBA" id="ARBA00022475"/>
    </source>
</evidence>
<keyword evidence="3" id="KW-1003">Cell membrane</keyword>
<dbReference type="Pfam" id="PF13303">
    <property type="entry name" value="PTS_EIIC_2"/>
    <property type="match status" value="1"/>
</dbReference>
<evidence type="ECO:0000256" key="4">
    <source>
        <dbReference type="ARBA" id="ARBA00022597"/>
    </source>
</evidence>
<dbReference type="AlphaFoldDB" id="A0A4D7ALH5"/>
<feature type="transmembrane region" description="Helical" evidence="8">
    <location>
        <begin position="20"/>
        <end position="42"/>
    </location>
</feature>
<proteinExistence type="predicted"/>
<dbReference type="GO" id="GO:0008982">
    <property type="term" value="F:protein-N(PI)-phosphohistidine-sugar phosphotransferase activity"/>
    <property type="evidence" value="ECO:0007669"/>
    <property type="project" value="InterPro"/>
</dbReference>
<dbReference type="GO" id="GO:0009401">
    <property type="term" value="P:phosphoenolpyruvate-dependent sugar phosphotransferase system"/>
    <property type="evidence" value="ECO:0007669"/>
    <property type="project" value="InterPro"/>
</dbReference>
<reference evidence="11" key="1">
    <citation type="submission" date="2018-12" db="EMBL/GenBank/DDBJ databases">
        <title>Dusodibacter welbiota gen. nov., sp. nov., isolated from human faeces and emended description of the Oscillibacter genus.</title>
        <authorList>
            <person name="Le Roy T."/>
            <person name="Van der Smissen P."/>
            <person name="Delzenne N."/>
            <person name="Muccioli G."/>
            <person name="Collet J.F."/>
            <person name="Cani P.D."/>
        </authorList>
    </citation>
    <scope>NUCLEOTIDE SEQUENCE [LARGE SCALE GENOMIC DNA]</scope>
    <source>
        <strain evidence="11">J115</strain>
    </source>
</reference>
<dbReference type="KEGG" id="obj:EIO64_02905"/>
<protein>
    <submittedName>
        <fullName evidence="10">PTS sugar transporter subunit IIC</fullName>
    </submittedName>
</protein>
<dbReference type="GeneID" id="89523122"/>
<evidence type="ECO:0000313" key="11">
    <source>
        <dbReference type="Proteomes" id="UP000298642"/>
    </source>
</evidence>
<keyword evidence="5 8" id="KW-0812">Transmembrane</keyword>
<evidence type="ECO:0000256" key="5">
    <source>
        <dbReference type="ARBA" id="ARBA00022692"/>
    </source>
</evidence>
<feature type="transmembrane region" description="Helical" evidence="8">
    <location>
        <begin position="80"/>
        <end position="101"/>
    </location>
</feature>
<evidence type="ECO:0000256" key="1">
    <source>
        <dbReference type="ARBA" id="ARBA00004651"/>
    </source>
</evidence>
<feature type="transmembrane region" description="Helical" evidence="8">
    <location>
        <begin position="178"/>
        <end position="200"/>
    </location>
</feature>
<feature type="transmembrane region" description="Helical" evidence="8">
    <location>
        <begin position="139"/>
        <end position="158"/>
    </location>
</feature>
<dbReference type="EMBL" id="CP034413">
    <property type="protein sequence ID" value="QCI58308.1"/>
    <property type="molecule type" value="Genomic_DNA"/>
</dbReference>
<keyword evidence="4 10" id="KW-0762">Sugar transport</keyword>
<feature type="transmembrane region" description="Helical" evidence="8">
    <location>
        <begin position="332"/>
        <end position="354"/>
    </location>
</feature>
<accession>A0A4D7ALH5</accession>
<dbReference type="Proteomes" id="UP000298642">
    <property type="component" value="Chromosome"/>
</dbReference>
<comment type="subcellular location">
    <subcellularLocation>
        <location evidence="1">Cell membrane</location>
        <topology evidence="1">Multi-pass membrane protein</topology>
    </subcellularLocation>
</comment>
<evidence type="ECO:0000259" key="9">
    <source>
        <dbReference type="Pfam" id="PF13303"/>
    </source>
</evidence>
<keyword evidence="11" id="KW-1185">Reference proteome</keyword>
<keyword evidence="6 8" id="KW-1133">Transmembrane helix</keyword>
<evidence type="ECO:0000256" key="2">
    <source>
        <dbReference type="ARBA" id="ARBA00022448"/>
    </source>
</evidence>
<evidence type="ECO:0000256" key="6">
    <source>
        <dbReference type="ARBA" id="ARBA00022989"/>
    </source>
</evidence>
<feature type="transmembrane region" description="Helical" evidence="8">
    <location>
        <begin position="207"/>
        <end position="232"/>
    </location>
</feature>
<sequence length="369" mass="37895">MEQVKGFLKRKNIVISAKRYGIDALGAMAQGLFCSLLIGTILNTIGTQFHIGFLTAQVITINGVGYTIGGLASFMSGSAMAVAIGYALQAPPMVLFSLVTVGYACNALGGAGGPLAVLFVAIIAAEVGKAISKETKVDILVTPIVTILVGVGAAWIIAPPIGGAASAFGQLIMRTTELQPFFMGVLVSVLVGIALTLPISSAAICSVLGLTGLAGGAAVAGCCANMVGFAVLSFRENRWGGLVSQGIGTSMLQMPNIVKNPRIWLPAILTSAVTGPLATCFFKLEMNGDPINSGMGTCGLCGQLGVWTGWVNPSDAALANGAAAMAPTAFDWVGLILISFVLPAVLTWAFGLFFRKIGWIKPGDLTLPQ</sequence>
<dbReference type="RefSeq" id="WP_021750912.1">
    <property type="nucleotide sequence ID" value="NZ_CP034413.3"/>
</dbReference>
<keyword evidence="2" id="KW-0813">Transport</keyword>
<feature type="domain" description="Phosphotransferase system EIIC" evidence="9">
    <location>
        <begin position="23"/>
        <end position="366"/>
    </location>
</feature>
<evidence type="ECO:0000313" key="10">
    <source>
        <dbReference type="EMBL" id="QCI58308.1"/>
    </source>
</evidence>
<name>A0A4D7ALH5_9FIRM</name>
<feature type="transmembrane region" description="Helical" evidence="8">
    <location>
        <begin position="107"/>
        <end position="127"/>
    </location>
</feature>